<dbReference type="GO" id="GO:0006633">
    <property type="term" value="P:fatty acid biosynthetic process"/>
    <property type="evidence" value="ECO:0007669"/>
    <property type="project" value="UniProtKB-UniPathway"/>
</dbReference>
<gene>
    <name evidence="11" type="primary">accB</name>
    <name evidence="11" type="ORF">TGUWTKB_4670</name>
</gene>
<evidence type="ECO:0000256" key="4">
    <source>
        <dbReference type="ARBA" id="ARBA00022516"/>
    </source>
</evidence>
<dbReference type="GO" id="GO:0009317">
    <property type="term" value="C:acetyl-CoA carboxylase complex"/>
    <property type="evidence" value="ECO:0007669"/>
    <property type="project" value="InterPro"/>
</dbReference>
<evidence type="ECO:0000256" key="9">
    <source>
        <dbReference type="RuleBase" id="RU364072"/>
    </source>
</evidence>
<dbReference type="Gene3D" id="2.40.50.100">
    <property type="match status" value="1"/>
</dbReference>
<dbReference type="SUPFAM" id="SSF51230">
    <property type="entry name" value="Single hybrid motif"/>
    <property type="match status" value="1"/>
</dbReference>
<sequence length="159" mass="18173">MDIRKIKKIIEIVEKYGISELEIQKEKESIRINRASHASFYHNQMYQTSTSSSNQKFNISSKNNISNIDKKIDLKCYDDINNYVVKSPMVGTFYRTPHPDSKPFIEIGKNVNIGDVLCIVEAMKMMNQISAEIPGVVQAILVEDGQSVEFDQPIMIIKK</sequence>
<dbReference type="PRINTS" id="PR01071">
    <property type="entry name" value="ACOABIOTINCC"/>
</dbReference>
<keyword evidence="7 9" id="KW-0275">Fatty acid biosynthesis</keyword>
<dbReference type="InterPro" id="IPR011053">
    <property type="entry name" value="Single_hybrid_motif"/>
</dbReference>
<dbReference type="NCBIfam" id="TIGR00531">
    <property type="entry name" value="BCCP"/>
    <property type="match status" value="1"/>
</dbReference>
<evidence type="ECO:0000256" key="6">
    <source>
        <dbReference type="ARBA" id="ARBA00023098"/>
    </source>
</evidence>
<reference evidence="12" key="1">
    <citation type="submission" date="2013-11" db="EMBL/GenBank/DDBJ databases">
        <title>Symbiont-containing voluminous jelly as an extraordinary maternal gift for overwintering insect nymphs.</title>
        <authorList>
            <person name="Kaiwa N."/>
            <person name="Hosokawa T."/>
            <person name="Nikoh N."/>
            <person name="Meng X.Y."/>
            <person name="Tanahashi M."/>
            <person name="Moriyama M."/>
            <person name="Maeda T."/>
            <person name="Yamaguchi K."/>
            <person name="Shigenobu S."/>
            <person name="Ito M."/>
            <person name="Fukatsu T."/>
        </authorList>
    </citation>
    <scope>NUCLEOTIDE SEQUENCE [LARGE SCALE GENOMIC DNA]</scope>
    <source>
        <strain evidence="12">UwTKB</strain>
    </source>
</reference>
<dbReference type="PANTHER" id="PTHR45266">
    <property type="entry name" value="OXALOACETATE DECARBOXYLASE ALPHA CHAIN"/>
    <property type="match status" value="1"/>
</dbReference>
<dbReference type="Pfam" id="PF00364">
    <property type="entry name" value="Biotin_lipoyl"/>
    <property type="match status" value="1"/>
</dbReference>
<evidence type="ECO:0000256" key="1">
    <source>
        <dbReference type="ARBA" id="ARBA00003761"/>
    </source>
</evidence>
<feature type="domain" description="Lipoyl-binding" evidence="10">
    <location>
        <begin position="82"/>
        <end position="158"/>
    </location>
</feature>
<dbReference type="FunFam" id="2.40.50.100:FF:000003">
    <property type="entry name" value="Acetyl-CoA carboxylase biotin carboxyl carrier protein"/>
    <property type="match status" value="1"/>
</dbReference>
<dbReference type="GO" id="GO:0003989">
    <property type="term" value="F:acetyl-CoA carboxylase activity"/>
    <property type="evidence" value="ECO:0007669"/>
    <property type="project" value="InterPro"/>
</dbReference>
<dbReference type="PANTHER" id="PTHR45266:SF3">
    <property type="entry name" value="OXALOACETATE DECARBOXYLASE ALPHA CHAIN"/>
    <property type="match status" value="1"/>
</dbReference>
<evidence type="ECO:0000313" key="12">
    <source>
        <dbReference type="Proteomes" id="UP000031627"/>
    </source>
</evidence>
<evidence type="ECO:0000256" key="8">
    <source>
        <dbReference type="ARBA" id="ARBA00023267"/>
    </source>
</evidence>
<evidence type="ECO:0000256" key="2">
    <source>
        <dbReference type="ARBA" id="ARBA00005194"/>
    </source>
</evidence>
<dbReference type="InterPro" id="IPR050709">
    <property type="entry name" value="Biotin_Carboxyl_Carrier/Decarb"/>
</dbReference>
<dbReference type="OrthoDB" id="9811735at2"/>
<evidence type="ECO:0000259" key="10">
    <source>
        <dbReference type="PROSITE" id="PS50968"/>
    </source>
</evidence>
<dbReference type="PROSITE" id="PS50968">
    <property type="entry name" value="BIOTINYL_LIPOYL"/>
    <property type="match status" value="1"/>
</dbReference>
<name>A0A090AJR3_9ENTR</name>
<dbReference type="UniPathway" id="UPA00094"/>
<dbReference type="PROSITE" id="PS00188">
    <property type="entry name" value="BIOTIN"/>
    <property type="match status" value="1"/>
</dbReference>
<keyword evidence="4 9" id="KW-0444">Lipid biosynthesis</keyword>
<keyword evidence="12" id="KW-1185">Reference proteome</keyword>
<keyword evidence="5 9" id="KW-0276">Fatty acid metabolism</keyword>
<dbReference type="EMBL" id="AP014521">
    <property type="protein sequence ID" value="BAP58693.1"/>
    <property type="molecule type" value="Genomic_DNA"/>
</dbReference>
<dbReference type="RefSeq" id="WP_041063209.1">
    <property type="nucleotide sequence ID" value="NZ_AP014521.1"/>
</dbReference>
<evidence type="ECO:0000256" key="3">
    <source>
        <dbReference type="ARBA" id="ARBA00017562"/>
    </source>
</evidence>
<keyword evidence="8 9" id="KW-0092">Biotin</keyword>
<dbReference type="CDD" id="cd06850">
    <property type="entry name" value="biotinyl_domain"/>
    <property type="match status" value="1"/>
</dbReference>
<reference evidence="11 12" key="2">
    <citation type="journal article" date="2014" name="Curr. Biol.">
        <title>Symbiont-Supplemented Maternal Investment Underpinning Host's Ecological Adaptation.</title>
        <authorList>
            <person name="Kaiwa N."/>
            <person name="Hosokawa T."/>
            <person name="Nikoh N."/>
            <person name="Tanahashi M."/>
            <person name="Moriyama M."/>
            <person name="Meng X.Y."/>
            <person name="Maeda T."/>
            <person name="Yamaguchi K."/>
            <person name="Shigenobu S."/>
            <person name="Ito M."/>
            <person name="Fukatsu T."/>
        </authorList>
    </citation>
    <scope>NUCLEOTIDE SEQUENCE [LARGE SCALE GENOMIC DNA]</scope>
    <source>
        <strain evidence="11 12">UwTKB</strain>
    </source>
</reference>
<dbReference type="Proteomes" id="UP000031627">
    <property type="component" value="Chromosome"/>
</dbReference>
<dbReference type="STRING" id="1410383.TGUWTKB_4670"/>
<dbReference type="HOGENOM" id="CLU_016733_3_1_6"/>
<evidence type="ECO:0000256" key="5">
    <source>
        <dbReference type="ARBA" id="ARBA00022832"/>
    </source>
</evidence>
<organism evidence="11 12">
    <name type="scientific">Candidatus Tachikawaea gelatinosa</name>
    <dbReference type="NCBI Taxonomy" id="1410383"/>
    <lineage>
        <taxon>Bacteria</taxon>
        <taxon>Pseudomonadati</taxon>
        <taxon>Pseudomonadota</taxon>
        <taxon>Gammaproteobacteria</taxon>
        <taxon>Enterobacterales</taxon>
        <taxon>Enterobacteriaceae</taxon>
        <taxon>Candidatus Tachikawaea</taxon>
    </lineage>
</organism>
<dbReference type="InterPro" id="IPR001882">
    <property type="entry name" value="Biotin_BS"/>
</dbReference>
<proteinExistence type="predicted"/>
<evidence type="ECO:0000313" key="11">
    <source>
        <dbReference type="EMBL" id="BAP58693.1"/>
    </source>
</evidence>
<keyword evidence="6 9" id="KW-0443">Lipid metabolism</keyword>
<protein>
    <recommendedName>
        <fullName evidence="3 9">Biotin carboxyl carrier protein of acetyl-CoA carboxylase</fullName>
    </recommendedName>
</protein>
<accession>A0A090AJR3</accession>
<comment type="function">
    <text evidence="1 9">This protein is a component of the acetyl coenzyme A carboxylase complex; first, biotin carboxylase catalyzes the carboxylation of the carrier protein and then the transcarboxylase transfers the carboxyl group to form malonyl-CoA.</text>
</comment>
<dbReference type="InterPro" id="IPR000089">
    <property type="entry name" value="Biotin_lipoyl"/>
</dbReference>
<comment type="pathway">
    <text evidence="2 9">Lipid metabolism; fatty acid biosynthesis.</text>
</comment>
<dbReference type="AlphaFoldDB" id="A0A090AJR3"/>
<dbReference type="KEGG" id="sbw:TGUWTKB_4670"/>
<evidence type="ECO:0000256" key="7">
    <source>
        <dbReference type="ARBA" id="ARBA00023160"/>
    </source>
</evidence>
<dbReference type="InterPro" id="IPR001249">
    <property type="entry name" value="AcCoA_biotinCC"/>
</dbReference>